<evidence type="ECO:0000256" key="3">
    <source>
        <dbReference type="ARBA" id="ARBA00022448"/>
    </source>
</evidence>
<dbReference type="EMBL" id="JAAGRR010000005">
    <property type="protein sequence ID" value="NDY41454.1"/>
    <property type="molecule type" value="Genomic_DNA"/>
</dbReference>
<evidence type="ECO:0000259" key="9">
    <source>
        <dbReference type="Pfam" id="PF01545"/>
    </source>
</evidence>
<dbReference type="Gene3D" id="1.20.1510.10">
    <property type="entry name" value="Cation efflux protein transmembrane domain"/>
    <property type="match status" value="1"/>
</dbReference>
<dbReference type="InterPro" id="IPR027469">
    <property type="entry name" value="Cation_efflux_TMD_sf"/>
</dbReference>
<comment type="similarity">
    <text evidence="2">Belongs to the cation diffusion facilitator (CDF) transporter (TC 2.A.4) family. SLC30A subfamily.</text>
</comment>
<organism evidence="11 12">
    <name type="scientific">Dissulfurirhabdus thermomarina</name>
    <dbReference type="NCBI Taxonomy" id="1765737"/>
    <lineage>
        <taxon>Bacteria</taxon>
        <taxon>Deltaproteobacteria</taxon>
        <taxon>Dissulfurirhabdaceae</taxon>
        <taxon>Dissulfurirhabdus</taxon>
    </lineage>
</organism>
<dbReference type="RefSeq" id="WP_163297613.1">
    <property type="nucleotide sequence ID" value="NZ_JAAGRR010000005.1"/>
</dbReference>
<accession>A0A6N9TNX5</accession>
<evidence type="ECO:0000256" key="7">
    <source>
        <dbReference type="ARBA" id="ARBA00023136"/>
    </source>
</evidence>
<dbReference type="AlphaFoldDB" id="A0A6N9TNX5"/>
<dbReference type="GO" id="GO:0005886">
    <property type="term" value="C:plasma membrane"/>
    <property type="evidence" value="ECO:0007669"/>
    <property type="project" value="TreeGrafter"/>
</dbReference>
<feature type="transmembrane region" description="Helical" evidence="8">
    <location>
        <begin position="27"/>
        <end position="48"/>
    </location>
</feature>
<keyword evidence="12" id="KW-1185">Reference proteome</keyword>
<evidence type="ECO:0000313" key="12">
    <source>
        <dbReference type="Proteomes" id="UP000469346"/>
    </source>
</evidence>
<dbReference type="InterPro" id="IPR050681">
    <property type="entry name" value="CDF/SLC30A"/>
</dbReference>
<proteinExistence type="inferred from homology"/>
<evidence type="ECO:0000259" key="10">
    <source>
        <dbReference type="Pfam" id="PF16916"/>
    </source>
</evidence>
<reference evidence="11 12" key="1">
    <citation type="submission" date="2020-02" db="EMBL/GenBank/DDBJ databases">
        <title>Comparative genomics of sulfur disproportionating microorganisms.</title>
        <authorList>
            <person name="Ward L.M."/>
            <person name="Bertran E."/>
            <person name="Johnston D.T."/>
        </authorList>
    </citation>
    <scope>NUCLEOTIDE SEQUENCE [LARGE SCALE GENOMIC DNA]</scope>
    <source>
        <strain evidence="11 12">DSM 100025</strain>
    </source>
</reference>
<dbReference type="NCBIfam" id="TIGR01297">
    <property type="entry name" value="CDF"/>
    <property type="match status" value="1"/>
</dbReference>
<feature type="transmembrane region" description="Helical" evidence="8">
    <location>
        <begin position="192"/>
        <end position="210"/>
    </location>
</feature>
<gene>
    <name evidence="11" type="ORF">G3N55_01120</name>
</gene>
<dbReference type="InterPro" id="IPR002524">
    <property type="entry name" value="Cation_efflux"/>
</dbReference>
<dbReference type="PANTHER" id="PTHR11562:SF17">
    <property type="entry name" value="RE54080P-RELATED"/>
    <property type="match status" value="1"/>
</dbReference>
<evidence type="ECO:0000256" key="2">
    <source>
        <dbReference type="ARBA" id="ARBA00008873"/>
    </source>
</evidence>
<comment type="caution">
    <text evidence="11">The sequence shown here is derived from an EMBL/GenBank/DDBJ whole genome shotgun (WGS) entry which is preliminary data.</text>
</comment>
<dbReference type="Pfam" id="PF01545">
    <property type="entry name" value="Cation_efflux"/>
    <property type="match status" value="1"/>
</dbReference>
<sequence length="297" mass="32243">MDEHAHCRSGGHDHGPGGYRHLERRKLLWSLAVTLVVMAAEVAGGILVHSLALVSDAGHMFTHVFALGIALVAIVAANRSPCHHRTFGLVRAEILAAFVNAIFLLLAALAIIYEAVLRFLHPEPILTLPMLAVALLGLLANVISILILHGSDRRDMNIRGVVFHMLADAISSVAIVAGAVVIHFTGWVAIDPVLSVGISLLILAWGWGLLRDSGRILLQEAPAGIDSEKVAREILRAFPEVEEIDAGRLWALTVDRLIYTAHVTLAEGAAPDLLDRIAAHLHDRFNVVETTLQERRR</sequence>
<feature type="transmembrane region" description="Helical" evidence="8">
    <location>
        <begin position="60"/>
        <end position="77"/>
    </location>
</feature>
<evidence type="ECO:0000256" key="4">
    <source>
        <dbReference type="ARBA" id="ARBA00022692"/>
    </source>
</evidence>
<feature type="domain" description="Cation efflux protein cytoplasmic" evidence="10">
    <location>
        <begin position="231"/>
        <end position="293"/>
    </location>
</feature>
<keyword evidence="3" id="KW-0813">Transport</keyword>
<dbReference type="InterPro" id="IPR027470">
    <property type="entry name" value="Cation_efflux_CTD"/>
</dbReference>
<keyword evidence="4 8" id="KW-0812">Transmembrane</keyword>
<dbReference type="SUPFAM" id="SSF161111">
    <property type="entry name" value="Cation efflux protein transmembrane domain-like"/>
    <property type="match status" value="1"/>
</dbReference>
<feature type="transmembrane region" description="Helical" evidence="8">
    <location>
        <begin position="125"/>
        <end position="149"/>
    </location>
</feature>
<comment type="subcellular location">
    <subcellularLocation>
        <location evidence="1">Membrane</location>
        <topology evidence="1">Multi-pass membrane protein</topology>
    </subcellularLocation>
</comment>
<evidence type="ECO:0000256" key="5">
    <source>
        <dbReference type="ARBA" id="ARBA00022989"/>
    </source>
</evidence>
<evidence type="ECO:0000256" key="6">
    <source>
        <dbReference type="ARBA" id="ARBA00023065"/>
    </source>
</evidence>
<evidence type="ECO:0000256" key="8">
    <source>
        <dbReference type="SAM" id="Phobius"/>
    </source>
</evidence>
<dbReference type="Pfam" id="PF16916">
    <property type="entry name" value="ZT_dimer"/>
    <property type="match status" value="1"/>
</dbReference>
<keyword evidence="6" id="KW-0406">Ion transport</keyword>
<feature type="domain" description="Cation efflux protein transmembrane" evidence="9">
    <location>
        <begin position="28"/>
        <end position="218"/>
    </location>
</feature>
<evidence type="ECO:0000256" key="1">
    <source>
        <dbReference type="ARBA" id="ARBA00004141"/>
    </source>
</evidence>
<name>A0A6N9TNX5_DISTH</name>
<protein>
    <submittedName>
        <fullName evidence="11">Cation transporter</fullName>
    </submittedName>
</protein>
<feature type="transmembrane region" description="Helical" evidence="8">
    <location>
        <begin position="89"/>
        <end position="113"/>
    </location>
</feature>
<keyword evidence="7 8" id="KW-0472">Membrane</keyword>
<evidence type="ECO:0000313" key="11">
    <source>
        <dbReference type="EMBL" id="NDY41454.1"/>
    </source>
</evidence>
<dbReference type="Proteomes" id="UP000469346">
    <property type="component" value="Unassembled WGS sequence"/>
</dbReference>
<dbReference type="PANTHER" id="PTHR11562">
    <property type="entry name" value="CATION EFFLUX PROTEIN/ ZINC TRANSPORTER"/>
    <property type="match status" value="1"/>
</dbReference>
<keyword evidence="5 8" id="KW-1133">Transmembrane helix</keyword>
<dbReference type="InterPro" id="IPR058533">
    <property type="entry name" value="Cation_efflux_TM"/>
</dbReference>
<dbReference type="GO" id="GO:0005385">
    <property type="term" value="F:zinc ion transmembrane transporter activity"/>
    <property type="evidence" value="ECO:0007669"/>
    <property type="project" value="TreeGrafter"/>
</dbReference>
<feature type="transmembrane region" description="Helical" evidence="8">
    <location>
        <begin position="161"/>
        <end position="186"/>
    </location>
</feature>